<dbReference type="Pfam" id="PF23105">
    <property type="entry name" value="EGF_integrin"/>
    <property type="match status" value="1"/>
</dbReference>
<dbReference type="Gene3D" id="3.40.50.410">
    <property type="entry name" value="von Willebrand factor, type A domain"/>
    <property type="match status" value="1"/>
</dbReference>
<dbReference type="GO" id="GO:0007160">
    <property type="term" value="P:cell-matrix adhesion"/>
    <property type="evidence" value="ECO:0007669"/>
    <property type="project" value="TreeGrafter"/>
</dbReference>
<evidence type="ECO:0000256" key="13">
    <source>
        <dbReference type="ARBA" id="ARBA00023037"/>
    </source>
</evidence>
<feature type="disulfide bond" evidence="17">
    <location>
        <begin position="544"/>
        <end position="560"/>
    </location>
</feature>
<dbReference type="Pfam" id="PF08725">
    <property type="entry name" value="Integrin_b_cyt"/>
    <property type="match status" value="1"/>
</dbReference>
<keyword evidence="16" id="KW-0325">Glycoprotein</keyword>
<feature type="disulfide bond" evidence="17">
    <location>
        <begin position="624"/>
        <end position="629"/>
    </location>
</feature>
<feature type="disulfide bond" evidence="17">
    <location>
        <begin position="492"/>
        <end position="531"/>
    </location>
</feature>
<feature type="disulfide bond" evidence="17">
    <location>
        <begin position="592"/>
        <end position="601"/>
    </location>
</feature>
<feature type="disulfide bond" evidence="17">
    <location>
        <begin position="539"/>
        <end position="577"/>
    </location>
</feature>
<dbReference type="GO" id="GO:0007229">
    <property type="term" value="P:integrin-mediated signaling pathway"/>
    <property type="evidence" value="ECO:0007669"/>
    <property type="project" value="UniProtKB-KW"/>
</dbReference>
<dbReference type="SUPFAM" id="SSF103575">
    <property type="entry name" value="Plexin repeat"/>
    <property type="match status" value="1"/>
</dbReference>
<evidence type="ECO:0000259" key="24">
    <source>
        <dbReference type="SMART" id="SM01242"/>
    </source>
</evidence>
<dbReference type="InterPro" id="IPR057243">
    <property type="entry name" value="Integrin_I-EGF_CS"/>
</dbReference>
<feature type="disulfide bond" evidence="17">
    <location>
        <begin position="537"/>
        <end position="542"/>
    </location>
</feature>
<evidence type="ECO:0000256" key="4">
    <source>
        <dbReference type="ARBA" id="ARBA00022536"/>
    </source>
</evidence>
<dbReference type="SMART" id="SM01242">
    <property type="entry name" value="Integrin_B_tail"/>
    <property type="match status" value="1"/>
</dbReference>
<dbReference type="Gene3D" id="4.10.1240.30">
    <property type="match status" value="1"/>
</dbReference>
<keyword evidence="14 19" id="KW-0472">Membrane</keyword>
<dbReference type="Pfam" id="PF18372">
    <property type="entry name" value="I-EGF_1"/>
    <property type="match status" value="1"/>
</dbReference>
<evidence type="ECO:0000313" key="25">
    <source>
        <dbReference type="EMBL" id="KAK7108921.1"/>
    </source>
</evidence>
<dbReference type="GO" id="GO:0046872">
    <property type="term" value="F:metal ion binding"/>
    <property type="evidence" value="ECO:0007669"/>
    <property type="project" value="UniProtKB-KW"/>
</dbReference>
<feature type="disulfide bond" evidence="17">
    <location>
        <begin position="585"/>
        <end position="590"/>
    </location>
</feature>
<keyword evidence="9" id="KW-0106">Calcium</keyword>
<feature type="disulfide bond" evidence="17">
    <location>
        <begin position="562"/>
        <end position="567"/>
    </location>
</feature>
<feature type="disulfide bond" evidence="17">
    <location>
        <begin position="483"/>
        <end position="495"/>
    </location>
</feature>
<feature type="domain" description="Integrin beta subunit tail" evidence="24">
    <location>
        <begin position="652"/>
        <end position="734"/>
    </location>
</feature>
<reference evidence="25 26" key="1">
    <citation type="submission" date="2024-02" db="EMBL/GenBank/DDBJ databases">
        <title>Chromosome-scale genome assembly of the rough periwinkle Littorina saxatilis.</title>
        <authorList>
            <person name="De Jode A."/>
            <person name="Faria R."/>
            <person name="Formenti G."/>
            <person name="Sims Y."/>
            <person name="Smith T.P."/>
            <person name="Tracey A."/>
            <person name="Wood J.M.D."/>
            <person name="Zagrodzka Z.B."/>
            <person name="Johannesson K."/>
            <person name="Butlin R.K."/>
            <person name="Leder E.H."/>
        </authorList>
    </citation>
    <scope>NUCLEOTIDE SEQUENCE [LARGE SCALE GENOMIC DNA]</scope>
    <source>
        <strain evidence="25">Snail1</strain>
        <tissue evidence="25">Muscle</tissue>
    </source>
</reference>
<evidence type="ECO:0000256" key="17">
    <source>
        <dbReference type="PIRSR" id="PIRSR002512-1"/>
    </source>
</evidence>
<feature type="disulfide bond" evidence="17">
    <location>
        <begin position="631"/>
        <end position="642"/>
    </location>
</feature>
<evidence type="ECO:0000256" key="15">
    <source>
        <dbReference type="ARBA" id="ARBA00023157"/>
    </source>
</evidence>
<dbReference type="Pfam" id="PF07965">
    <property type="entry name" value="Integrin_B_tail"/>
    <property type="match status" value="1"/>
</dbReference>
<keyword evidence="15 17" id="KW-1015">Disulfide bond</keyword>
<evidence type="ECO:0000256" key="8">
    <source>
        <dbReference type="ARBA" id="ARBA00022737"/>
    </source>
</evidence>
<dbReference type="GO" id="GO:0016477">
    <property type="term" value="P:cell migration"/>
    <property type="evidence" value="ECO:0007669"/>
    <property type="project" value="TreeGrafter"/>
</dbReference>
<dbReference type="Pfam" id="PF00362">
    <property type="entry name" value="Integrin_beta"/>
    <property type="match status" value="1"/>
</dbReference>
<feature type="disulfide bond" evidence="17">
    <location>
        <begin position="497"/>
        <end position="506"/>
    </location>
</feature>
<dbReference type="GO" id="GO:0008305">
    <property type="term" value="C:integrin complex"/>
    <property type="evidence" value="ECO:0007669"/>
    <property type="project" value="TreeGrafter"/>
</dbReference>
<name>A0AAN9BPK6_9CAEN</name>
<evidence type="ECO:0000256" key="11">
    <source>
        <dbReference type="ARBA" id="ARBA00022889"/>
    </source>
</evidence>
<dbReference type="SMART" id="SM01241">
    <property type="entry name" value="Integrin_b_cyt"/>
    <property type="match status" value="1"/>
</dbReference>
<evidence type="ECO:0000256" key="14">
    <source>
        <dbReference type="ARBA" id="ARBA00023136"/>
    </source>
</evidence>
<evidence type="ECO:0000256" key="9">
    <source>
        <dbReference type="ARBA" id="ARBA00022837"/>
    </source>
</evidence>
<proteinExistence type="inferred from homology"/>
<feature type="chain" id="PRO_5042914887" description="Integrin beta" evidence="20">
    <location>
        <begin position="23"/>
        <end position="806"/>
    </location>
</feature>
<dbReference type="FunFam" id="2.10.25.10:FF:000036">
    <property type="entry name" value="Integrin beta"/>
    <property type="match status" value="1"/>
</dbReference>
<dbReference type="PROSITE" id="PS52047">
    <property type="entry name" value="I_EGF_2"/>
    <property type="match status" value="1"/>
</dbReference>
<keyword evidence="13 18" id="KW-0401">Integrin</keyword>
<evidence type="ECO:0000259" key="22">
    <source>
        <dbReference type="SMART" id="SM00423"/>
    </source>
</evidence>
<feature type="disulfide bond" evidence="17">
    <location>
        <begin position="626"/>
        <end position="674"/>
    </location>
</feature>
<evidence type="ECO:0000256" key="19">
    <source>
        <dbReference type="SAM" id="Phobius"/>
    </source>
</evidence>
<comment type="similarity">
    <text evidence="2 18">Belongs to the integrin beta chain family.</text>
</comment>
<evidence type="ECO:0000256" key="10">
    <source>
        <dbReference type="ARBA" id="ARBA00022842"/>
    </source>
</evidence>
<dbReference type="GO" id="GO:0009986">
    <property type="term" value="C:cell surface"/>
    <property type="evidence" value="ECO:0007669"/>
    <property type="project" value="TreeGrafter"/>
</dbReference>
<dbReference type="EMBL" id="JBAMIC010000003">
    <property type="protein sequence ID" value="KAK7108921.1"/>
    <property type="molecule type" value="Genomic_DNA"/>
</dbReference>
<evidence type="ECO:0000259" key="21">
    <source>
        <dbReference type="SMART" id="SM00187"/>
    </source>
</evidence>
<evidence type="ECO:0000259" key="23">
    <source>
        <dbReference type="SMART" id="SM01241"/>
    </source>
</evidence>
<dbReference type="GO" id="GO:0005178">
    <property type="term" value="F:integrin binding"/>
    <property type="evidence" value="ECO:0007669"/>
    <property type="project" value="TreeGrafter"/>
</dbReference>
<feature type="disulfide bond" evidence="17">
    <location>
        <begin position="587"/>
        <end position="618"/>
    </location>
</feature>
<feature type="domain" description="Integrin beta subunit VWA" evidence="21">
    <location>
        <begin position="40"/>
        <end position="468"/>
    </location>
</feature>
<comment type="caution">
    <text evidence="25">The sequence shown here is derived from an EMBL/GenBank/DDBJ whole genome shotgun (WGS) entry which is preliminary data.</text>
</comment>
<dbReference type="SUPFAM" id="SSF53300">
    <property type="entry name" value="vWA-like"/>
    <property type="match status" value="1"/>
</dbReference>
<keyword evidence="26" id="KW-1185">Reference proteome</keyword>
<dbReference type="InterPro" id="IPR036465">
    <property type="entry name" value="vWFA_dom_sf"/>
</dbReference>
<feature type="disulfide bond" evidence="17">
    <location>
        <begin position="658"/>
        <end position="729"/>
    </location>
</feature>
<feature type="disulfide bond" evidence="17">
    <location>
        <begin position="261"/>
        <end position="302"/>
    </location>
</feature>
<feature type="disulfide bond" evidence="17">
    <location>
        <begin position="41"/>
        <end position="51"/>
    </location>
</feature>
<dbReference type="GO" id="GO:0005925">
    <property type="term" value="C:focal adhesion"/>
    <property type="evidence" value="ECO:0007669"/>
    <property type="project" value="TreeGrafter"/>
</dbReference>
<feature type="domain" description="Integrin beta subunit cytoplasmic" evidence="23">
    <location>
        <begin position="759"/>
        <end position="804"/>
    </location>
</feature>
<feature type="disulfide bond" evidence="17">
    <location>
        <begin position="54"/>
        <end position="66"/>
    </location>
</feature>
<keyword evidence="8" id="KW-0677">Repeat</keyword>
<dbReference type="AlphaFoldDB" id="A0AAN9BPK6"/>
<dbReference type="GO" id="GO:0098609">
    <property type="term" value="P:cell-cell adhesion"/>
    <property type="evidence" value="ECO:0007669"/>
    <property type="project" value="TreeGrafter"/>
</dbReference>
<dbReference type="InterPro" id="IPR015812">
    <property type="entry name" value="Integrin_bsu"/>
</dbReference>
<dbReference type="InterPro" id="IPR036349">
    <property type="entry name" value="Integrin_bsu_tail_dom_sf"/>
</dbReference>
<keyword evidence="5 18" id="KW-0812">Transmembrane</keyword>
<evidence type="ECO:0000256" key="5">
    <source>
        <dbReference type="ARBA" id="ARBA00022692"/>
    </source>
</evidence>
<gene>
    <name evidence="25" type="ORF">V1264_013059</name>
</gene>
<evidence type="ECO:0000256" key="18">
    <source>
        <dbReference type="RuleBase" id="RU000633"/>
    </source>
</evidence>
<dbReference type="InterPro" id="IPR040622">
    <property type="entry name" value="EGF_integrin_1"/>
</dbReference>
<dbReference type="InterPro" id="IPR057073">
    <property type="entry name" value="EGF_integrin_2"/>
</dbReference>
<organism evidence="25 26">
    <name type="scientific">Littorina saxatilis</name>
    <dbReference type="NCBI Taxonomy" id="31220"/>
    <lineage>
        <taxon>Eukaryota</taxon>
        <taxon>Metazoa</taxon>
        <taxon>Spiralia</taxon>
        <taxon>Lophotrochozoa</taxon>
        <taxon>Mollusca</taxon>
        <taxon>Gastropoda</taxon>
        <taxon>Caenogastropoda</taxon>
        <taxon>Littorinimorpha</taxon>
        <taxon>Littorinoidea</taxon>
        <taxon>Littorinidae</taxon>
        <taxon>Littorina</taxon>
    </lineage>
</organism>
<feature type="disulfide bond" evidence="17">
    <location>
        <begin position="678"/>
        <end position="705"/>
    </location>
</feature>
<feature type="signal peptide" evidence="20">
    <location>
        <begin position="1"/>
        <end position="22"/>
    </location>
</feature>
<evidence type="ECO:0000256" key="6">
    <source>
        <dbReference type="ARBA" id="ARBA00022723"/>
    </source>
</evidence>
<dbReference type="SMART" id="SM00423">
    <property type="entry name" value="PSI"/>
    <property type="match status" value="1"/>
</dbReference>
<dbReference type="Gene3D" id="1.20.5.100">
    <property type="entry name" value="Cytochrome c1, transmembrane anchor, C-terminal"/>
    <property type="match status" value="1"/>
</dbReference>
<evidence type="ECO:0000256" key="7">
    <source>
        <dbReference type="ARBA" id="ARBA00022729"/>
    </source>
</evidence>
<feature type="transmembrane region" description="Helical" evidence="19">
    <location>
        <begin position="735"/>
        <end position="760"/>
    </location>
</feature>
<dbReference type="Proteomes" id="UP001374579">
    <property type="component" value="Unassembled WGS sequence"/>
</dbReference>
<keyword evidence="12 19" id="KW-1133">Transmembrane helix</keyword>
<sequence length="806" mass="89428">MMHRAVPLAALLLAVTLILSHAQELRVGEAVSNPCANVDTCGECIRTAKICAWCSAEKFPRFASRCDLYEHLKSTCPPESLSFPKSDLKVSQNDNVRGGDGTSQPVQVQPQIMDITARTNEAINFKLTFRQAENYPVDLYFLLDLSYTMVEEEEAQKRLIALGQEMPRSMDNITRDFNLGFGTFVDKTVMPYTAWTTQMLRDRCPLPDKSCRAPHDFINQLKLSKDGPAFAARMEKALKAVSQSFDDSEGGMDGLMQALACEGQIGWRQRSRRIIVYSSNSIFHLAGGGLMGGATKNNDGDCHINSEGSYSPDDINYDFPSVGQIANKLDEKSTSVIFAVMPSVVDHYDNLRALIGNAEVGRLSDKSSNIIELIRKNYDKLRSRIHFIPRRADGVDFKFKSKCLGNVVQETAMCDNLEIKDSVTFDVSMTVSSDVCQGHSGIVNRSVKLAAQGLNEQMTINLRIICDCECERPEMAKVNSDNCDWGNGTFACGICSCNPGRYGRECGCSEATISSKESLEQCRRGNDTEVCSGYGECICGECECFALGSDTARQYSGEHCQCNDYTCPRSKDDASLCGGPTRGKCDCGTCQCLEGWEGDACDCSTDNSTCIASNGLLCNEKGSCDCGRCRCNATLKYMGPTCEECPNCPSKCSQYRDCAQCKGFGTGKYNGDQCTDLCQDIIKEDELEEGNDLVFECNFRDTDKCLFRFTYEYDENNDVIIKVQRTKECPKDVNLALILGPVVAGIVLIPLLLLCIFILIRNRRDRAEFARFMKEKDKARWESAANPIYKDPKSTFRNPTYNKDSQ</sequence>
<keyword evidence="6" id="KW-0479">Metal-binding</keyword>
<evidence type="ECO:0000256" key="1">
    <source>
        <dbReference type="ARBA" id="ARBA00004251"/>
    </source>
</evidence>
<feature type="disulfide bond" evidence="17">
    <location>
        <begin position="204"/>
        <end position="211"/>
    </location>
</feature>
<evidence type="ECO:0000256" key="3">
    <source>
        <dbReference type="ARBA" id="ARBA00022475"/>
    </source>
</evidence>
<keyword evidence="10" id="KW-0460">Magnesium</keyword>
<evidence type="ECO:0000313" key="26">
    <source>
        <dbReference type="Proteomes" id="UP001374579"/>
    </source>
</evidence>
<accession>A0AAN9BPK6</accession>
<feature type="disulfide bond" evidence="17">
    <location>
        <begin position="466"/>
        <end position="470"/>
    </location>
</feature>
<evidence type="ECO:0000256" key="12">
    <source>
        <dbReference type="ARBA" id="ARBA00022989"/>
    </source>
</evidence>
<dbReference type="SUPFAM" id="SSF69687">
    <property type="entry name" value="Integrin beta tail domain"/>
    <property type="match status" value="1"/>
</dbReference>
<dbReference type="PANTHER" id="PTHR10082">
    <property type="entry name" value="INTEGRIN BETA SUBUNIT"/>
    <property type="match status" value="1"/>
</dbReference>
<dbReference type="Gene3D" id="2.60.40.1510">
    <property type="entry name" value="ntegrin, alpha v. Chain A, domain 3"/>
    <property type="match status" value="1"/>
</dbReference>
<evidence type="ECO:0000256" key="2">
    <source>
        <dbReference type="ARBA" id="ARBA00007449"/>
    </source>
</evidence>
<keyword evidence="11 18" id="KW-0130">Cell adhesion</keyword>
<keyword evidence="4" id="KW-0245">EGF-like domain</keyword>
<dbReference type="GO" id="GO:0033627">
    <property type="term" value="P:cell adhesion mediated by integrin"/>
    <property type="evidence" value="ECO:0007669"/>
    <property type="project" value="TreeGrafter"/>
</dbReference>
<dbReference type="InterPro" id="IPR002369">
    <property type="entry name" value="Integrin_bsu_VWA"/>
</dbReference>
<dbReference type="PRINTS" id="PR01186">
    <property type="entry name" value="INTEGRINB"/>
</dbReference>
<feature type="disulfide bond" evidence="17">
    <location>
        <begin position="652"/>
        <end position="661"/>
    </location>
</feature>
<dbReference type="SUPFAM" id="SSF69179">
    <property type="entry name" value="Integrin domains"/>
    <property type="match status" value="1"/>
</dbReference>
<dbReference type="Gene3D" id="2.10.25.10">
    <property type="entry name" value="Laminin"/>
    <property type="match status" value="4"/>
</dbReference>
<dbReference type="PIRSF" id="PIRSF002512">
    <property type="entry name" value="Integrin_B"/>
    <property type="match status" value="1"/>
</dbReference>
<feature type="domain" description="PSI" evidence="22">
    <location>
        <begin position="34"/>
        <end position="77"/>
    </location>
</feature>
<feature type="disulfide bond" evidence="17">
    <location>
        <begin position="403"/>
        <end position="414"/>
    </location>
</feature>
<keyword evidence="7 20" id="KW-0732">Signal</keyword>
<feature type="disulfide bond" evidence="17">
    <location>
        <begin position="44"/>
        <end position="76"/>
    </location>
</feature>
<feature type="disulfide bond" evidence="17">
    <location>
        <begin position="603"/>
        <end position="610"/>
    </location>
</feature>
<dbReference type="InterPro" id="IPR016201">
    <property type="entry name" value="PSI"/>
</dbReference>
<protein>
    <recommendedName>
        <fullName evidence="18">Integrin beta</fullName>
    </recommendedName>
</protein>
<dbReference type="PROSITE" id="PS00243">
    <property type="entry name" value="I_EGF_1"/>
    <property type="match status" value="1"/>
</dbReference>
<feature type="disulfide bond" evidence="17">
    <location>
        <begin position="645"/>
        <end position="648"/>
    </location>
</feature>
<dbReference type="InterPro" id="IPR032695">
    <property type="entry name" value="Integrin_dom_sf"/>
</dbReference>
<dbReference type="InterPro" id="IPR014836">
    <property type="entry name" value="Integrin_bsu_cyt_dom"/>
</dbReference>
<dbReference type="SUPFAM" id="SSF57196">
    <property type="entry name" value="EGF/Laminin"/>
    <property type="match status" value="2"/>
</dbReference>
<dbReference type="PANTHER" id="PTHR10082:SF60">
    <property type="entry name" value="INTEGRIN BETA-PS"/>
    <property type="match status" value="1"/>
</dbReference>
<evidence type="ECO:0000256" key="16">
    <source>
        <dbReference type="ARBA" id="ARBA00023180"/>
    </source>
</evidence>
<keyword evidence="3" id="KW-1003">Cell membrane</keyword>
<dbReference type="SMART" id="SM00187">
    <property type="entry name" value="INB"/>
    <property type="match status" value="1"/>
</dbReference>
<comment type="subcellular location">
    <subcellularLocation>
        <location evidence="1 18">Cell membrane</location>
        <topology evidence="1 18">Single-pass type I membrane protein</topology>
    </subcellularLocation>
</comment>
<evidence type="ECO:0000256" key="20">
    <source>
        <dbReference type="SAM" id="SignalP"/>
    </source>
</evidence>
<dbReference type="InterPro" id="IPR012896">
    <property type="entry name" value="Integrin_bsu_tail"/>
</dbReference>
<dbReference type="FunFam" id="2.10.25.10:FF:000075">
    <property type="entry name" value="Integrin beta"/>
    <property type="match status" value="1"/>
</dbReference>